<name>A0A9W7CSY2_9STRA</name>
<reference evidence="2" key="1">
    <citation type="submission" date="2023-04" db="EMBL/GenBank/DDBJ databases">
        <title>Phytophthora lilii NBRC 32176.</title>
        <authorList>
            <person name="Ichikawa N."/>
            <person name="Sato H."/>
            <person name="Tonouchi N."/>
        </authorList>
    </citation>
    <scope>NUCLEOTIDE SEQUENCE</scope>
    <source>
        <strain evidence="2">NBRC 32176</strain>
    </source>
</reference>
<protein>
    <submittedName>
        <fullName evidence="2">Unnamed protein product</fullName>
    </submittedName>
</protein>
<feature type="compositionally biased region" description="Basic and acidic residues" evidence="1">
    <location>
        <begin position="1"/>
        <end position="11"/>
    </location>
</feature>
<feature type="compositionally biased region" description="Polar residues" evidence="1">
    <location>
        <begin position="125"/>
        <end position="141"/>
    </location>
</feature>
<feature type="region of interest" description="Disordered" evidence="1">
    <location>
        <begin position="1"/>
        <end position="33"/>
    </location>
</feature>
<organism evidence="2 3">
    <name type="scientific">Phytophthora lilii</name>
    <dbReference type="NCBI Taxonomy" id="2077276"/>
    <lineage>
        <taxon>Eukaryota</taxon>
        <taxon>Sar</taxon>
        <taxon>Stramenopiles</taxon>
        <taxon>Oomycota</taxon>
        <taxon>Peronosporomycetes</taxon>
        <taxon>Peronosporales</taxon>
        <taxon>Peronosporaceae</taxon>
        <taxon>Phytophthora</taxon>
    </lineage>
</organism>
<dbReference type="AlphaFoldDB" id="A0A9W7CSY2"/>
<evidence type="ECO:0000313" key="3">
    <source>
        <dbReference type="Proteomes" id="UP001165083"/>
    </source>
</evidence>
<gene>
    <name evidence="2" type="ORF">Plil01_001625500</name>
</gene>
<evidence type="ECO:0000256" key="1">
    <source>
        <dbReference type="SAM" id="MobiDB-lite"/>
    </source>
</evidence>
<evidence type="ECO:0000313" key="2">
    <source>
        <dbReference type="EMBL" id="GMF39186.1"/>
    </source>
</evidence>
<accession>A0A9W7CSY2</accession>
<proteinExistence type="predicted"/>
<keyword evidence="3" id="KW-1185">Reference proteome</keyword>
<dbReference type="Proteomes" id="UP001165083">
    <property type="component" value="Unassembled WGS sequence"/>
</dbReference>
<sequence length="141" mass="15530">MGLLNKAKEALESFASGDSNRNEYDANGSGGAREKVIEFAQKKVAERELEKNDPGYVDKHKSIVKKAVDAAEDFIAKQGEPQRSNPSSSMNSSSYGTDGYSSRYPTDSQNDSDYVREDYSAEKLSYSSRIESDQDGISDSF</sequence>
<feature type="compositionally biased region" description="Low complexity" evidence="1">
    <location>
        <begin position="84"/>
        <end position="94"/>
    </location>
</feature>
<comment type="caution">
    <text evidence="2">The sequence shown here is derived from an EMBL/GenBank/DDBJ whole genome shotgun (WGS) entry which is preliminary data.</text>
</comment>
<feature type="compositionally biased region" description="Polar residues" evidence="1">
    <location>
        <begin position="95"/>
        <end position="112"/>
    </location>
</feature>
<feature type="region of interest" description="Disordered" evidence="1">
    <location>
        <begin position="74"/>
        <end position="141"/>
    </location>
</feature>
<dbReference type="EMBL" id="BSXW01001789">
    <property type="protein sequence ID" value="GMF39186.1"/>
    <property type="molecule type" value="Genomic_DNA"/>
</dbReference>
<dbReference type="OrthoDB" id="116961at2759"/>